<proteinExistence type="predicted"/>
<keyword evidence="2" id="KW-1185">Reference proteome</keyword>
<reference evidence="1" key="1">
    <citation type="submission" date="2020-08" db="EMBL/GenBank/DDBJ databases">
        <title>Genomic Encyclopedia of Type Strains, Phase IV (KMG-V): Genome sequencing to study the core and pangenomes of soil and plant-associated prokaryotes.</title>
        <authorList>
            <person name="Whitman W."/>
        </authorList>
    </citation>
    <scope>NUCLEOTIDE SEQUENCE [LARGE SCALE GENOMIC DNA]</scope>
    <source>
        <strain evidence="1">M8UP27</strain>
    </source>
</reference>
<dbReference type="Proteomes" id="UP000568106">
    <property type="component" value="Unassembled WGS sequence"/>
</dbReference>
<gene>
    <name evidence="1" type="ORF">HDF09_002115</name>
</gene>
<protein>
    <submittedName>
        <fullName evidence="1">Uncharacterized protein</fullName>
    </submittedName>
</protein>
<dbReference type="AlphaFoldDB" id="A0A7W8IHW0"/>
<name>A0A7W8IHW0_9BACT</name>
<dbReference type="EMBL" id="JACHDY010000002">
    <property type="protein sequence ID" value="MBB5317446.1"/>
    <property type="molecule type" value="Genomic_DNA"/>
</dbReference>
<sequence length="140" mass="16297">MLFEPTKSKRNVVLALQIVRTASRKSAPSIADSPRISRIAALFCDHERITERLFDDRDEAVLLLRFWQAIRPSDRIFCADVVKRLALVRKRSWRLGVLPSIEIDIRQVYKPELYDTQKMWSENSTAVDRKIGAEYNQHPS</sequence>
<evidence type="ECO:0000313" key="1">
    <source>
        <dbReference type="EMBL" id="MBB5317446.1"/>
    </source>
</evidence>
<comment type="caution">
    <text evidence="1">The sequence shown here is derived from an EMBL/GenBank/DDBJ whole genome shotgun (WGS) entry which is preliminary data.</text>
</comment>
<organism evidence="1 2">
    <name type="scientific">Tunturiibacter empetritectus</name>
    <dbReference type="NCBI Taxonomy" id="3069691"/>
    <lineage>
        <taxon>Bacteria</taxon>
        <taxon>Pseudomonadati</taxon>
        <taxon>Acidobacteriota</taxon>
        <taxon>Terriglobia</taxon>
        <taxon>Terriglobales</taxon>
        <taxon>Acidobacteriaceae</taxon>
        <taxon>Tunturiibacter</taxon>
    </lineage>
</organism>
<evidence type="ECO:0000313" key="2">
    <source>
        <dbReference type="Proteomes" id="UP000568106"/>
    </source>
</evidence>
<accession>A0A7W8IHW0</accession>